<accession>A0ABP1QBH1</accession>
<reference evidence="2 3" key="1">
    <citation type="submission" date="2024-08" db="EMBL/GenBank/DDBJ databases">
        <authorList>
            <person name="Cucini C."/>
            <person name="Frati F."/>
        </authorList>
    </citation>
    <scope>NUCLEOTIDE SEQUENCE [LARGE SCALE GENOMIC DNA]</scope>
</reference>
<organism evidence="2 3">
    <name type="scientific">Orchesella dallaii</name>
    <dbReference type="NCBI Taxonomy" id="48710"/>
    <lineage>
        <taxon>Eukaryota</taxon>
        <taxon>Metazoa</taxon>
        <taxon>Ecdysozoa</taxon>
        <taxon>Arthropoda</taxon>
        <taxon>Hexapoda</taxon>
        <taxon>Collembola</taxon>
        <taxon>Entomobryomorpha</taxon>
        <taxon>Entomobryoidea</taxon>
        <taxon>Orchesellidae</taxon>
        <taxon>Orchesellinae</taxon>
        <taxon>Orchesella</taxon>
    </lineage>
</organism>
<keyword evidence="1" id="KW-0812">Transmembrane</keyword>
<protein>
    <submittedName>
        <fullName evidence="2">Uncharacterized protein</fullName>
    </submittedName>
</protein>
<gene>
    <name evidence="2" type="ORF">ODALV1_LOCUS9511</name>
</gene>
<dbReference type="EMBL" id="CAXLJM020000028">
    <property type="protein sequence ID" value="CAL8096993.1"/>
    <property type="molecule type" value="Genomic_DNA"/>
</dbReference>
<sequence>MSISSHSCYNCWTSSSEHSCSSTSSSYHHHQHRPCNSCLFIDESQLASFCYSWCVPSGESEFSGGFNVPSSSVVEDCGSVAENSGSGRWVVGLARSLLGCAPSFGPRVYKQIALVQIFPQHYYLNSCTGKKDLSHKLISVLSKLTQTGEESLKLAKKYFILEKKLIEQKLEPFIAPLGVILNGVILVVILVYRQVSFLIFSVATFALYLRLSERQWIECGLFGFRHDKNITLLHQDDYSKVKDSCSTWIWVKDSRADEVDSSSRVNADGESCRHHKHSPVISLVSDKVFVEKQITKVFSLPFIANELRKEDTENDIIIYFVWKKRDGYSATTTAATAAAGVVVGQEGQCRPSAGFREIGVNQSS</sequence>
<comment type="caution">
    <text evidence="2">The sequence shown here is derived from an EMBL/GenBank/DDBJ whole genome shotgun (WGS) entry which is preliminary data.</text>
</comment>
<keyword evidence="3" id="KW-1185">Reference proteome</keyword>
<evidence type="ECO:0000313" key="3">
    <source>
        <dbReference type="Proteomes" id="UP001642540"/>
    </source>
</evidence>
<evidence type="ECO:0000313" key="2">
    <source>
        <dbReference type="EMBL" id="CAL8096993.1"/>
    </source>
</evidence>
<keyword evidence="1" id="KW-0472">Membrane</keyword>
<name>A0ABP1QBH1_9HEXA</name>
<dbReference type="Proteomes" id="UP001642540">
    <property type="component" value="Unassembled WGS sequence"/>
</dbReference>
<keyword evidence="1" id="KW-1133">Transmembrane helix</keyword>
<proteinExistence type="predicted"/>
<evidence type="ECO:0000256" key="1">
    <source>
        <dbReference type="SAM" id="Phobius"/>
    </source>
</evidence>
<feature type="transmembrane region" description="Helical" evidence="1">
    <location>
        <begin position="173"/>
        <end position="189"/>
    </location>
</feature>